<sequence>MSNEAMNKIPAKLPQELRNLMNEDQLKTMDELDAEIEKARETLNNERKGYNSATLLGGLVGAAGVAITTRSIEAAVTGTVAAVAASYLTSETNREIQTLKDTGIGLASGATGAGLGFLGSKLLTHLLDGTGETETTDVPVTTTVTEEQ</sequence>
<name>V9LZK5_9CAUD</name>
<proteinExistence type="predicted"/>
<organism evidence="2 3">
    <name type="scientific">Vibrio phage VP4B</name>
    <dbReference type="NCBI Taxonomy" id="1262540"/>
    <lineage>
        <taxon>Viruses</taxon>
        <taxon>Duplodnaviria</taxon>
        <taxon>Heunggongvirae</taxon>
        <taxon>Uroviricota</taxon>
        <taxon>Caudoviricetes</taxon>
        <taxon>Chimalliviridae</taxon>
        <taxon>Gorgonvirinae</taxon>
        <taxon>Tidunavirus</taxon>
        <taxon>Tidunavirus VP4B</taxon>
    </lineage>
</organism>
<dbReference type="Proteomes" id="UP000272155">
    <property type="component" value="Segment"/>
</dbReference>
<evidence type="ECO:0000313" key="3">
    <source>
        <dbReference type="Proteomes" id="UP000272155"/>
    </source>
</evidence>
<evidence type="ECO:0000313" key="2">
    <source>
        <dbReference type="EMBL" id="AGB07264.1"/>
    </source>
</evidence>
<keyword evidence="3" id="KW-1185">Reference proteome</keyword>
<accession>V9LZK5</accession>
<dbReference type="EMBL" id="KC131130">
    <property type="protein sequence ID" value="AGB07264.1"/>
    <property type="molecule type" value="Genomic_DNA"/>
</dbReference>
<dbReference type="RefSeq" id="YP_009626126.1">
    <property type="nucleotide sequence ID" value="NC_042136.1"/>
</dbReference>
<feature type="coiled-coil region" evidence="1">
    <location>
        <begin position="22"/>
        <end position="49"/>
    </location>
</feature>
<protein>
    <submittedName>
        <fullName evidence="2">Uncharacterized protein</fullName>
    </submittedName>
</protein>
<dbReference type="GeneID" id="40103026"/>
<evidence type="ECO:0000256" key="1">
    <source>
        <dbReference type="SAM" id="Coils"/>
    </source>
</evidence>
<reference evidence="2 3" key="1">
    <citation type="submission" date="2012-11" db="EMBL/GenBank/DDBJ databases">
        <title>Complete genome sequence of a novel phiKZ-like Vibrio phage.</title>
        <authorList>
            <person name="Luo Z."/>
            <person name="Yu Y."/>
        </authorList>
    </citation>
    <scope>NUCLEOTIDE SEQUENCE [LARGE SCALE GENOMIC DNA]</scope>
</reference>
<dbReference type="KEGG" id="vg:40103026"/>
<keyword evidence="1" id="KW-0175">Coiled coil</keyword>